<name>A0ACC0B416_CATRO</name>
<proteinExistence type="predicted"/>
<sequence>MHSFHHGGGNDSILMGRTTTEMETSLLEDMLDFVTSLLMLNLRGILLMIIIGVMIEIIVDECHLNIENYVSYVLGIEDKGSNMKKELGNFLKDLRISLPLNPSLMCYEVALVELESCLESYLSYVRIYGDLCAISFYGGIFLVGSNASTCLSSLGFLEESFLHSGSMFDLS</sequence>
<reference evidence="2" key="1">
    <citation type="journal article" date="2023" name="Nat. Plants">
        <title>Single-cell RNA sequencing provides a high-resolution roadmap for understanding the multicellular compartmentation of specialized metabolism.</title>
        <authorList>
            <person name="Sun S."/>
            <person name="Shen X."/>
            <person name="Li Y."/>
            <person name="Li Y."/>
            <person name="Wang S."/>
            <person name="Li R."/>
            <person name="Zhang H."/>
            <person name="Shen G."/>
            <person name="Guo B."/>
            <person name="Wei J."/>
            <person name="Xu J."/>
            <person name="St-Pierre B."/>
            <person name="Chen S."/>
            <person name="Sun C."/>
        </authorList>
    </citation>
    <scope>NUCLEOTIDE SEQUENCE [LARGE SCALE GENOMIC DNA]</scope>
</reference>
<dbReference type="EMBL" id="CM044704">
    <property type="protein sequence ID" value="KAI5667396.1"/>
    <property type="molecule type" value="Genomic_DNA"/>
</dbReference>
<evidence type="ECO:0000313" key="2">
    <source>
        <dbReference type="Proteomes" id="UP001060085"/>
    </source>
</evidence>
<organism evidence="1 2">
    <name type="scientific">Catharanthus roseus</name>
    <name type="common">Madagascar periwinkle</name>
    <name type="synonym">Vinca rosea</name>
    <dbReference type="NCBI Taxonomy" id="4058"/>
    <lineage>
        <taxon>Eukaryota</taxon>
        <taxon>Viridiplantae</taxon>
        <taxon>Streptophyta</taxon>
        <taxon>Embryophyta</taxon>
        <taxon>Tracheophyta</taxon>
        <taxon>Spermatophyta</taxon>
        <taxon>Magnoliopsida</taxon>
        <taxon>eudicotyledons</taxon>
        <taxon>Gunneridae</taxon>
        <taxon>Pentapetalae</taxon>
        <taxon>asterids</taxon>
        <taxon>lamiids</taxon>
        <taxon>Gentianales</taxon>
        <taxon>Apocynaceae</taxon>
        <taxon>Rauvolfioideae</taxon>
        <taxon>Vinceae</taxon>
        <taxon>Catharanthinae</taxon>
        <taxon>Catharanthus</taxon>
    </lineage>
</organism>
<protein>
    <submittedName>
        <fullName evidence="1">Uncharacterized protein</fullName>
    </submittedName>
</protein>
<gene>
    <name evidence="1" type="ORF">M9H77_17249</name>
</gene>
<evidence type="ECO:0000313" key="1">
    <source>
        <dbReference type="EMBL" id="KAI5667396.1"/>
    </source>
</evidence>
<accession>A0ACC0B416</accession>
<dbReference type="Proteomes" id="UP001060085">
    <property type="component" value="Linkage Group LG04"/>
</dbReference>
<comment type="caution">
    <text evidence="1">The sequence shown here is derived from an EMBL/GenBank/DDBJ whole genome shotgun (WGS) entry which is preliminary data.</text>
</comment>
<keyword evidence="2" id="KW-1185">Reference proteome</keyword>